<gene>
    <name evidence="2" type="ORF">PCOR1329_LOCUS7411</name>
</gene>
<comment type="caution">
    <text evidence="2">The sequence shown here is derived from an EMBL/GenBank/DDBJ whole genome shotgun (WGS) entry which is preliminary data.</text>
</comment>
<evidence type="ECO:0000313" key="3">
    <source>
        <dbReference type="Proteomes" id="UP001189429"/>
    </source>
</evidence>
<organism evidence="2 3">
    <name type="scientific">Prorocentrum cordatum</name>
    <dbReference type="NCBI Taxonomy" id="2364126"/>
    <lineage>
        <taxon>Eukaryota</taxon>
        <taxon>Sar</taxon>
        <taxon>Alveolata</taxon>
        <taxon>Dinophyceae</taxon>
        <taxon>Prorocentrales</taxon>
        <taxon>Prorocentraceae</taxon>
        <taxon>Prorocentrum</taxon>
    </lineage>
</organism>
<evidence type="ECO:0008006" key="4">
    <source>
        <dbReference type="Google" id="ProtNLM"/>
    </source>
</evidence>
<accession>A0ABN9PZJ9</accession>
<sequence>GPSCRRRSAAAARAGGPARAGPWRQPPCGAPERRPLRLLVHKTGDVASALQDQKRPRQRSPEDALFPPEGRVAGGGGAGAARRRRGVERARRAAVEALRRLEREDQLGRVRVRDAEHQSGEKHIVWHTGRKLWRVSFMINNGPDKGRMARPEFLPKDESPEEVERARRAAVEALRRLEEEDQLGRARARDRAEHQSGEEHIVWEKGRKAWRVYFMIENGPDKGRQKTPCFRPRDESPEEVEQARRAAVEALRRLEREDQLGRARGGNPRAERQSGVQNVHWHTGRETWRLRYRIKNGPDKGRQKTPSFRPKDESPEEVERARRAAVEALRRLEEADGALGPGN</sequence>
<feature type="compositionally biased region" description="Basic and acidic residues" evidence="1">
    <location>
        <begin position="231"/>
        <end position="245"/>
    </location>
</feature>
<feature type="compositionally biased region" description="Basic and acidic residues" evidence="1">
    <location>
        <begin position="52"/>
        <end position="62"/>
    </location>
</feature>
<reference evidence="2" key="1">
    <citation type="submission" date="2023-10" db="EMBL/GenBank/DDBJ databases">
        <authorList>
            <person name="Chen Y."/>
            <person name="Shah S."/>
            <person name="Dougan E. K."/>
            <person name="Thang M."/>
            <person name="Chan C."/>
        </authorList>
    </citation>
    <scope>NUCLEOTIDE SEQUENCE [LARGE SCALE GENOMIC DNA]</scope>
</reference>
<feature type="region of interest" description="Disordered" evidence="1">
    <location>
        <begin position="223"/>
        <end position="245"/>
    </location>
</feature>
<keyword evidence="3" id="KW-1185">Reference proteome</keyword>
<name>A0ABN9PZJ9_9DINO</name>
<protein>
    <recommendedName>
        <fullName evidence="4">AP2/ERF domain-containing protein</fullName>
    </recommendedName>
</protein>
<proteinExistence type="predicted"/>
<feature type="region of interest" description="Disordered" evidence="1">
    <location>
        <begin position="257"/>
        <end position="322"/>
    </location>
</feature>
<feature type="non-terminal residue" evidence="2">
    <location>
        <position position="1"/>
    </location>
</feature>
<feature type="compositionally biased region" description="Low complexity" evidence="1">
    <location>
        <begin position="9"/>
        <end position="23"/>
    </location>
</feature>
<feature type="compositionally biased region" description="Basic and acidic residues" evidence="1">
    <location>
        <begin position="309"/>
        <end position="322"/>
    </location>
</feature>
<dbReference type="EMBL" id="CAUYUJ010002005">
    <property type="protein sequence ID" value="CAK0798745.1"/>
    <property type="molecule type" value="Genomic_DNA"/>
</dbReference>
<evidence type="ECO:0000313" key="2">
    <source>
        <dbReference type="EMBL" id="CAK0798745.1"/>
    </source>
</evidence>
<evidence type="ECO:0000256" key="1">
    <source>
        <dbReference type="SAM" id="MobiDB-lite"/>
    </source>
</evidence>
<feature type="region of interest" description="Disordered" evidence="1">
    <location>
        <begin position="1"/>
        <end position="87"/>
    </location>
</feature>
<dbReference type="Gene3D" id="1.20.5.2050">
    <property type="match status" value="2"/>
</dbReference>
<dbReference type="Proteomes" id="UP001189429">
    <property type="component" value="Unassembled WGS sequence"/>
</dbReference>